<reference evidence="7 8" key="1">
    <citation type="submission" date="2021-07" db="EMBL/GenBank/DDBJ databases">
        <title>The Aristolochia fimbriata genome: insights into angiosperm evolution, floral development and chemical biosynthesis.</title>
        <authorList>
            <person name="Jiao Y."/>
        </authorList>
    </citation>
    <scope>NUCLEOTIDE SEQUENCE [LARGE SCALE GENOMIC DNA]</scope>
    <source>
        <strain evidence="7">IBCAS-2021</strain>
        <tissue evidence="7">Leaf</tissue>
    </source>
</reference>
<dbReference type="GO" id="GO:0006397">
    <property type="term" value="P:mRNA processing"/>
    <property type="evidence" value="ECO:0007669"/>
    <property type="project" value="UniProtKB-KW"/>
</dbReference>
<comment type="caution">
    <text evidence="7">The sequence shown here is derived from an EMBL/GenBank/DDBJ whole genome shotgun (WGS) entry which is preliminary data.</text>
</comment>
<evidence type="ECO:0000256" key="4">
    <source>
        <dbReference type="ARBA" id="ARBA00023242"/>
    </source>
</evidence>
<feature type="compositionally biased region" description="Basic and acidic residues" evidence="5">
    <location>
        <begin position="1001"/>
        <end position="1019"/>
    </location>
</feature>
<evidence type="ECO:0000313" key="7">
    <source>
        <dbReference type="EMBL" id="KAG9457828.1"/>
    </source>
</evidence>
<feature type="compositionally biased region" description="Basic and acidic residues" evidence="5">
    <location>
        <begin position="542"/>
        <end position="577"/>
    </location>
</feature>
<dbReference type="Pfam" id="PF05182">
    <property type="entry name" value="Fip1"/>
    <property type="match status" value="1"/>
</dbReference>
<feature type="region of interest" description="Disordered" evidence="5">
    <location>
        <begin position="1111"/>
        <end position="1155"/>
    </location>
</feature>
<dbReference type="InterPro" id="IPR044976">
    <property type="entry name" value="FIPS5/FIPS3-like"/>
</dbReference>
<accession>A0AAV7FA62</accession>
<evidence type="ECO:0000256" key="1">
    <source>
        <dbReference type="ARBA" id="ARBA00004123"/>
    </source>
</evidence>
<feature type="region of interest" description="Disordered" evidence="5">
    <location>
        <begin position="998"/>
        <end position="1019"/>
    </location>
</feature>
<proteinExistence type="inferred from homology"/>
<feature type="region of interest" description="Disordered" evidence="5">
    <location>
        <begin position="34"/>
        <end position="107"/>
    </location>
</feature>
<dbReference type="PANTHER" id="PTHR36884:SF4">
    <property type="entry name" value="FIP1[III]-LIKE PROTEIN"/>
    <property type="match status" value="1"/>
</dbReference>
<feature type="domain" description="Pre-mRNA polyadenylation factor Fip1" evidence="6">
    <location>
        <begin position="251"/>
        <end position="293"/>
    </location>
</feature>
<protein>
    <recommendedName>
        <fullName evidence="6">Pre-mRNA polyadenylation factor Fip1 domain-containing protein</fullName>
    </recommendedName>
</protein>
<feature type="compositionally biased region" description="Polar residues" evidence="5">
    <location>
        <begin position="461"/>
        <end position="472"/>
    </location>
</feature>
<feature type="compositionally biased region" description="Polar residues" evidence="5">
    <location>
        <begin position="412"/>
        <end position="438"/>
    </location>
</feature>
<keyword evidence="4" id="KW-0539">Nucleus</keyword>
<dbReference type="EMBL" id="JAINDJ010000002">
    <property type="protein sequence ID" value="KAG9457828.1"/>
    <property type="molecule type" value="Genomic_DNA"/>
</dbReference>
<feature type="compositionally biased region" description="Basic and acidic residues" evidence="5">
    <location>
        <begin position="888"/>
        <end position="899"/>
    </location>
</feature>
<name>A0AAV7FA62_ARIFI</name>
<comment type="subcellular location">
    <subcellularLocation>
        <location evidence="1">Nucleus</location>
    </subcellularLocation>
</comment>
<feature type="region of interest" description="Disordered" evidence="5">
    <location>
        <begin position="888"/>
        <end position="907"/>
    </location>
</feature>
<comment type="similarity">
    <text evidence="2">Belongs to the FIP1 family.</text>
</comment>
<feature type="compositionally biased region" description="Basic and acidic residues" evidence="5">
    <location>
        <begin position="367"/>
        <end position="396"/>
    </location>
</feature>
<keyword evidence="8" id="KW-1185">Reference proteome</keyword>
<dbReference type="PANTHER" id="PTHR36884">
    <property type="entry name" value="FIP1[III]-LIKE PROTEIN"/>
    <property type="match status" value="1"/>
</dbReference>
<feature type="region of interest" description="Disordered" evidence="5">
    <location>
        <begin position="790"/>
        <end position="823"/>
    </location>
</feature>
<evidence type="ECO:0000259" key="6">
    <source>
        <dbReference type="Pfam" id="PF05182"/>
    </source>
</evidence>
<evidence type="ECO:0000256" key="2">
    <source>
        <dbReference type="ARBA" id="ARBA00007459"/>
    </source>
</evidence>
<feature type="compositionally biased region" description="Acidic residues" evidence="5">
    <location>
        <begin position="527"/>
        <end position="541"/>
    </location>
</feature>
<dbReference type="Proteomes" id="UP000825729">
    <property type="component" value="Unassembled WGS sequence"/>
</dbReference>
<dbReference type="InterPro" id="IPR007854">
    <property type="entry name" value="Fip1_dom"/>
</dbReference>
<evidence type="ECO:0000256" key="5">
    <source>
        <dbReference type="SAM" id="MobiDB-lite"/>
    </source>
</evidence>
<feature type="region of interest" description="Disordered" evidence="5">
    <location>
        <begin position="130"/>
        <end position="162"/>
    </location>
</feature>
<feature type="compositionally biased region" description="Polar residues" evidence="5">
    <location>
        <begin position="510"/>
        <end position="524"/>
    </location>
</feature>
<feature type="compositionally biased region" description="Polar residues" evidence="5">
    <location>
        <begin position="51"/>
        <end position="67"/>
    </location>
</feature>
<dbReference type="GO" id="GO:0005634">
    <property type="term" value="C:nucleus"/>
    <property type="evidence" value="ECO:0007669"/>
    <property type="project" value="UniProtKB-SubCell"/>
</dbReference>
<feature type="region of interest" description="Disordered" evidence="5">
    <location>
        <begin position="362"/>
        <end position="577"/>
    </location>
</feature>
<feature type="compositionally biased region" description="Basic and acidic residues" evidence="5">
    <location>
        <begin position="147"/>
        <end position="159"/>
    </location>
</feature>
<sequence>MDEIDDFGELYTDVGTHENAGVSSLSNFHQLRVGEEEEKNKSNVDGGFYPNSYNGETLFSDAQSLSSEHVGRSDGDAEDDEKVVVSETAVPAAEDENCAVENGSDSEDDLHIVLNEDDGELGCFSRGTSFRNRRGVDRGEEEEDDTVKEFSSKDRKRLDPSQLVDATECSLGHSGERVGSVKGSSVPQHSQFKYVRSHASPFPSKTRSANGIGLHLTSSTCASKSSCDSGNSAGFQNGPEFSLPRFKTILDIGIENFEWKPWRRPGVDITDFFNFGFDEESWKAYCKSLENLRRQAYMLSRIPVYESSRPNQVDEDETLPQSVTLKGMTSEISQIVSKDKLSSEKLERDGIHLEMPIGKAIQVEGSISERRPSMDVRRPRHRDSDVVIEIPVKDCTEDSTASSQDEVEHTGDSSMRMSKNGSSDVDNEQSTKQLGNASDDSRKSRHPEQESTCLPMCLEVQHQQGEGNTSGTEKIENAVQESEVEDILRSKPTAELPSQHQFERDESPSYLESGQFYGSSSDSGSLDPEESSDYSSQEEDQSSGKKLHDLMEVKRTFDNDRVSSREEKKNTCDGDQHPILRHKNVTYNKKQHVCRYDEEDLFESRERERMVVHSSGRADKKQYSGSKNFFRRNWDGREYYLEQRSDNRDNRSRQREGYFIDRRHGDWETRRESISSVSRDLYFYSEQERYMWHRRKSEYAQRERYGEAAEFYEERYERHHATYCGREGSVREMYERHLPRSHQETRDLDHRERYDRCPYPGSEKDWKHPDHYRSPSPQYYGELRVSDRRGWCEPTPPRDGGHDSWRSGERHMQDWGSPDHPSMSSRRFEDEYWHDNCEGRHYPSLMHERDLDFCNEFDDIGYLGRRTFGWQSRSKNYVNDGSRFKHRDHDGSFLHETRPRHGYNSDNQWSALDHQIENGRKSAIREHTDSVCFKHLTTFRTGDSKHLNDWEGKHLSQGSFEAEDNRFHRYNKSDLPVEDWGYVKHLDEVENSNFHGIWSESRSRRPGNLERSNDKSRKLSHDKYFHVQHEEISVTEKGQPSESGCYEPAPSKKNRVLEKIIRSAVVVATQVGITKKETPQSENSVDDIRNQANGDFDNRIRETLAKMERRRERFKEPIMAKKEPDVYPMPQDAPVDEAGEVKQQRPVRKRRWISN</sequence>
<gene>
    <name evidence="7" type="ORF">H6P81_002336</name>
</gene>
<feature type="compositionally biased region" description="Basic and acidic residues" evidence="5">
    <location>
        <begin position="1111"/>
        <end position="1125"/>
    </location>
</feature>
<evidence type="ECO:0000256" key="3">
    <source>
        <dbReference type="ARBA" id="ARBA00022664"/>
    </source>
</evidence>
<dbReference type="AlphaFoldDB" id="A0AAV7FA62"/>
<keyword evidence="3" id="KW-0507">mRNA processing</keyword>
<feature type="compositionally biased region" description="Basic and acidic residues" evidence="5">
    <location>
        <begin position="799"/>
        <end position="813"/>
    </location>
</feature>
<organism evidence="7 8">
    <name type="scientific">Aristolochia fimbriata</name>
    <name type="common">White veined hardy Dutchman's pipe vine</name>
    <dbReference type="NCBI Taxonomy" id="158543"/>
    <lineage>
        <taxon>Eukaryota</taxon>
        <taxon>Viridiplantae</taxon>
        <taxon>Streptophyta</taxon>
        <taxon>Embryophyta</taxon>
        <taxon>Tracheophyta</taxon>
        <taxon>Spermatophyta</taxon>
        <taxon>Magnoliopsida</taxon>
        <taxon>Magnoliidae</taxon>
        <taxon>Piperales</taxon>
        <taxon>Aristolochiaceae</taxon>
        <taxon>Aristolochia</taxon>
    </lineage>
</organism>
<feature type="compositionally biased region" description="Basic residues" evidence="5">
    <location>
        <begin position="1145"/>
        <end position="1155"/>
    </location>
</feature>
<evidence type="ECO:0000313" key="8">
    <source>
        <dbReference type="Proteomes" id="UP000825729"/>
    </source>
</evidence>
<feature type="compositionally biased region" description="Acidic residues" evidence="5">
    <location>
        <begin position="93"/>
        <end position="107"/>
    </location>
</feature>
<feature type="compositionally biased region" description="Basic and acidic residues" evidence="5">
    <location>
        <begin position="439"/>
        <end position="449"/>
    </location>
</feature>